<sequence length="96" mass="10894">MSDKNVINVPPQKLLRLLPKLQAHSIKIEDGGEVPTVTDILDQFMTQSTILGYREKPIKIENSPQSTVKFLDVNICSMETRDIALLHKLHTKTQQI</sequence>
<dbReference type="AlphaFoldDB" id="A0A1F5GUT9"/>
<dbReference type="Proteomes" id="UP000178336">
    <property type="component" value="Unassembled WGS sequence"/>
</dbReference>
<evidence type="ECO:0000313" key="1">
    <source>
        <dbReference type="EMBL" id="OGD95537.1"/>
    </source>
</evidence>
<evidence type="ECO:0000313" key="2">
    <source>
        <dbReference type="Proteomes" id="UP000178336"/>
    </source>
</evidence>
<accession>A0A1F5GUT9</accession>
<proteinExistence type="predicted"/>
<name>A0A1F5GUT9_9BACT</name>
<reference evidence="1 2" key="1">
    <citation type="journal article" date="2016" name="Nat. Commun.">
        <title>Thousands of microbial genomes shed light on interconnected biogeochemical processes in an aquifer system.</title>
        <authorList>
            <person name="Anantharaman K."/>
            <person name="Brown C.T."/>
            <person name="Hug L.A."/>
            <person name="Sharon I."/>
            <person name="Castelle C.J."/>
            <person name="Probst A.J."/>
            <person name="Thomas B.C."/>
            <person name="Singh A."/>
            <person name="Wilkins M.J."/>
            <person name="Karaoz U."/>
            <person name="Brodie E.L."/>
            <person name="Williams K.H."/>
            <person name="Hubbard S.S."/>
            <person name="Banfield J.F."/>
        </authorList>
    </citation>
    <scope>NUCLEOTIDE SEQUENCE [LARGE SCALE GENOMIC DNA]</scope>
</reference>
<gene>
    <name evidence="1" type="ORF">A3A48_00780</name>
</gene>
<protein>
    <submittedName>
        <fullName evidence="1">Uncharacterized protein</fullName>
    </submittedName>
</protein>
<comment type="caution">
    <text evidence="1">The sequence shown here is derived from an EMBL/GenBank/DDBJ whole genome shotgun (WGS) entry which is preliminary data.</text>
</comment>
<organism evidence="1 2">
    <name type="scientific">Candidatus Curtissbacteria bacterium RIFCSPLOWO2_01_FULL_37_9</name>
    <dbReference type="NCBI Taxonomy" id="1797724"/>
    <lineage>
        <taxon>Bacteria</taxon>
        <taxon>Candidatus Curtissiibacteriota</taxon>
    </lineage>
</organism>
<dbReference type="EMBL" id="MFBN01000017">
    <property type="protein sequence ID" value="OGD95537.1"/>
    <property type="molecule type" value="Genomic_DNA"/>
</dbReference>